<dbReference type="AlphaFoldDB" id="A0A2J8NAN9"/>
<name>A0A2J8NAN9_PANTR</name>
<comment type="caution">
    <text evidence="2">The sequence shown here is derived from an EMBL/GenBank/DDBJ whole genome shotgun (WGS) entry which is preliminary data.</text>
</comment>
<feature type="compositionally biased region" description="Low complexity" evidence="1">
    <location>
        <begin position="116"/>
        <end position="133"/>
    </location>
</feature>
<evidence type="ECO:0000313" key="3">
    <source>
        <dbReference type="Proteomes" id="UP000236370"/>
    </source>
</evidence>
<sequence>CEGRQAKVKSSMGSMFRQQSIEDKEDKPPPRQKFIQSEMSEAVERARKRREEEERRAREERLAACAAKLKQLDQKCKQARKAGEARKQAEKEVPRSPSAEKASPQENGPAVHKGSPEFPAQETPTTFPEEAPTVSPAVAQSNSSEEEAREAGSPAQEFKYQKSLPPRFQRQQQQQQQE</sequence>
<feature type="non-terminal residue" evidence="2">
    <location>
        <position position="1"/>
    </location>
</feature>
<evidence type="ECO:0000313" key="2">
    <source>
        <dbReference type="EMBL" id="PNI68836.1"/>
    </source>
</evidence>
<feature type="compositionally biased region" description="Low complexity" evidence="1">
    <location>
        <begin position="169"/>
        <end position="178"/>
    </location>
</feature>
<feature type="non-terminal residue" evidence="2">
    <location>
        <position position="178"/>
    </location>
</feature>
<reference evidence="2 3" key="1">
    <citation type="submission" date="2017-12" db="EMBL/GenBank/DDBJ databases">
        <title>High-resolution comparative analysis of great ape genomes.</title>
        <authorList>
            <person name="Pollen A."/>
            <person name="Hastie A."/>
            <person name="Hormozdiari F."/>
            <person name="Dougherty M."/>
            <person name="Liu R."/>
            <person name="Chaisson M."/>
            <person name="Hoppe E."/>
            <person name="Hill C."/>
            <person name="Pang A."/>
            <person name="Hillier L."/>
            <person name="Baker C."/>
            <person name="Armstrong J."/>
            <person name="Shendure J."/>
            <person name="Paten B."/>
            <person name="Wilson R."/>
            <person name="Chao H."/>
            <person name="Schneider V."/>
            <person name="Ventura M."/>
            <person name="Kronenberg Z."/>
            <person name="Murali S."/>
            <person name="Gordon D."/>
            <person name="Cantsilieris S."/>
            <person name="Munson K."/>
            <person name="Nelson B."/>
            <person name="Raja A."/>
            <person name="Underwood J."/>
            <person name="Diekhans M."/>
            <person name="Fiddes I."/>
            <person name="Haussler D."/>
            <person name="Eichler E."/>
        </authorList>
    </citation>
    <scope>NUCLEOTIDE SEQUENCE [LARGE SCALE GENOMIC DNA]</scope>
    <source>
        <strain evidence="2">Yerkes chimp pedigree #C0471</strain>
    </source>
</reference>
<dbReference type="PANTHER" id="PTHR14038:SF4">
    <property type="entry name" value="PROTEIN PRRC2B"/>
    <property type="match status" value="1"/>
</dbReference>
<dbReference type="InterPro" id="IPR033184">
    <property type="entry name" value="PRRC2"/>
</dbReference>
<dbReference type="Proteomes" id="UP000236370">
    <property type="component" value="Unassembled WGS sequence"/>
</dbReference>
<protein>
    <submittedName>
        <fullName evidence="2">PRRC2B isoform 8</fullName>
    </submittedName>
</protein>
<feature type="region of interest" description="Disordered" evidence="1">
    <location>
        <begin position="1"/>
        <end position="178"/>
    </location>
</feature>
<feature type="compositionally biased region" description="Basic and acidic residues" evidence="1">
    <location>
        <begin position="70"/>
        <end position="94"/>
    </location>
</feature>
<feature type="compositionally biased region" description="Basic and acidic residues" evidence="1">
    <location>
        <begin position="42"/>
        <end position="62"/>
    </location>
</feature>
<gene>
    <name evidence="2" type="ORF">CK820_G0012151</name>
</gene>
<organism evidence="2 3">
    <name type="scientific">Pan troglodytes</name>
    <name type="common">Chimpanzee</name>
    <dbReference type="NCBI Taxonomy" id="9598"/>
    <lineage>
        <taxon>Eukaryota</taxon>
        <taxon>Metazoa</taxon>
        <taxon>Chordata</taxon>
        <taxon>Craniata</taxon>
        <taxon>Vertebrata</taxon>
        <taxon>Euteleostomi</taxon>
        <taxon>Mammalia</taxon>
        <taxon>Eutheria</taxon>
        <taxon>Euarchontoglires</taxon>
        <taxon>Primates</taxon>
        <taxon>Haplorrhini</taxon>
        <taxon>Catarrhini</taxon>
        <taxon>Hominidae</taxon>
        <taxon>Pan</taxon>
    </lineage>
</organism>
<evidence type="ECO:0000256" key="1">
    <source>
        <dbReference type="SAM" id="MobiDB-lite"/>
    </source>
</evidence>
<dbReference type="PANTHER" id="PTHR14038">
    <property type="entry name" value="BAT2 HLA-B-ASSOCIATED TRANSCRIPT 2"/>
    <property type="match status" value="1"/>
</dbReference>
<accession>A0A2J8NAN9</accession>
<dbReference type="EMBL" id="NBAG03000232">
    <property type="protein sequence ID" value="PNI68836.1"/>
    <property type="molecule type" value="Genomic_DNA"/>
</dbReference>
<feature type="compositionally biased region" description="Basic and acidic residues" evidence="1">
    <location>
        <begin position="20"/>
        <end position="29"/>
    </location>
</feature>
<proteinExistence type="predicted"/>